<sequence>MNLFLLADINYPLLTQYVNSLYDPDAWVLNSDILGTHLNDHLHHLNDQHGDPDPILTNLILPDTTLLEMFVPIMKDRTVAMLPTVDGGVCHCPMIMLVNRVHYDHFYRQ</sequence>
<organism evidence="1 2">
    <name type="scientific">Vibrio phage Aphrodite1</name>
    <dbReference type="NCBI Taxonomy" id="2070057"/>
    <lineage>
        <taxon>Viruses</taxon>
        <taxon>Duplodnaviria</taxon>
        <taxon>Heunggongvirae</taxon>
        <taxon>Uroviricota</taxon>
        <taxon>Caudoviricetes</taxon>
        <taxon>Chimalliviridae</taxon>
        <taxon>Gorgonvirinae</taxon>
        <taxon>Aphroditevirus</taxon>
        <taxon>Aphroditevirus aphrodite1</taxon>
    </lineage>
</organism>
<dbReference type="EMBL" id="MG720308">
    <property type="protein sequence ID" value="AUR81085.1"/>
    <property type="molecule type" value="Genomic_DNA"/>
</dbReference>
<accession>A0A2I7QI65</accession>
<name>A0A2I7QI65_9CAUD</name>
<proteinExistence type="predicted"/>
<keyword evidence="2" id="KW-1185">Reference proteome</keyword>
<reference evidence="2" key="1">
    <citation type="submission" date="2017-12" db="EMBL/GenBank/DDBJ databases">
        <title>Phage resistance in Vibrio sp. unravels a complex metabolic adaptation strategy.</title>
        <authorList>
            <person name="Skliros D."/>
            <person name="Kalatzis P.G."/>
            <person name="Katharios P."/>
            <person name="Flemetakis E."/>
        </authorList>
    </citation>
    <scope>NUCLEOTIDE SEQUENCE [LARGE SCALE GENOMIC DNA]</scope>
</reference>
<evidence type="ECO:0000313" key="1">
    <source>
        <dbReference type="EMBL" id="AUR81085.1"/>
    </source>
</evidence>
<dbReference type="OrthoDB" id="38005at10239"/>
<evidence type="ECO:0000313" key="2">
    <source>
        <dbReference type="Proteomes" id="UP000240536"/>
    </source>
</evidence>
<gene>
    <name evidence="1" type="ORF">Aphrodite1_0143</name>
</gene>
<dbReference type="Proteomes" id="UP000240536">
    <property type="component" value="Segment"/>
</dbReference>
<protein>
    <submittedName>
        <fullName evidence="1">Uncharacterized protein</fullName>
    </submittedName>
</protein>